<gene>
    <name evidence="2" type="primary">LOC105179448</name>
</gene>
<evidence type="ECO:0000313" key="1">
    <source>
        <dbReference type="Proteomes" id="UP000504604"/>
    </source>
</evidence>
<dbReference type="InterPro" id="IPR044978">
    <property type="entry name" value="GRV2/DNAJC13"/>
</dbReference>
<dbReference type="GO" id="GO:0010008">
    <property type="term" value="C:endosome membrane"/>
    <property type="evidence" value="ECO:0007669"/>
    <property type="project" value="TreeGrafter"/>
</dbReference>
<keyword evidence="1" id="KW-1185">Reference proteome</keyword>
<name>A0A8M8USS5_SESIN</name>
<dbReference type="PANTHER" id="PTHR36983">
    <property type="entry name" value="DNAJ HOMOLOG SUBFAMILY C MEMBER 13"/>
    <property type="match status" value="1"/>
</dbReference>
<proteinExistence type="predicted"/>
<reference evidence="2" key="1">
    <citation type="submission" date="2025-08" db="UniProtKB">
        <authorList>
            <consortium name="RefSeq"/>
        </authorList>
    </citation>
    <scope>IDENTIFICATION</scope>
</reference>
<protein>
    <submittedName>
        <fullName evidence="2">DnaJ homolog subfamily C GRV2-like</fullName>
    </submittedName>
</protein>
<sequence length="97" mass="10805">MFLKRACSFSGRRCGIVHIAQYGSDDAEEIVTPTPRVKRILSSSRCLPHIAQAMLSGEPTIVDAAAALVKAIVTRTQKQYLIIQYRRILFCSGLPWI</sequence>
<accession>A0A8M8USS5</accession>
<dbReference type="RefSeq" id="XP_020546989.1">
    <property type="nucleotide sequence ID" value="XM_020691330.1"/>
</dbReference>
<dbReference type="AlphaFoldDB" id="A0A8M8USS5"/>
<dbReference type="PANTHER" id="PTHR36983:SF2">
    <property type="entry name" value="DNAJ HOMOLOG SUBFAMILY C MEMBER 13"/>
    <property type="match status" value="1"/>
</dbReference>
<dbReference type="Proteomes" id="UP000504604">
    <property type="component" value="Unplaced"/>
</dbReference>
<organism evidence="1 2">
    <name type="scientific">Sesamum indicum</name>
    <name type="common">Oriental sesame</name>
    <name type="synonym">Sesamum orientale</name>
    <dbReference type="NCBI Taxonomy" id="4182"/>
    <lineage>
        <taxon>Eukaryota</taxon>
        <taxon>Viridiplantae</taxon>
        <taxon>Streptophyta</taxon>
        <taxon>Embryophyta</taxon>
        <taxon>Tracheophyta</taxon>
        <taxon>Spermatophyta</taxon>
        <taxon>Magnoliopsida</taxon>
        <taxon>eudicotyledons</taxon>
        <taxon>Gunneridae</taxon>
        <taxon>Pentapetalae</taxon>
        <taxon>asterids</taxon>
        <taxon>lamiids</taxon>
        <taxon>Lamiales</taxon>
        <taxon>Pedaliaceae</taxon>
        <taxon>Sesamum</taxon>
    </lineage>
</organism>
<dbReference type="KEGG" id="sind:105179448"/>
<dbReference type="GO" id="GO:0006898">
    <property type="term" value="P:receptor-mediated endocytosis"/>
    <property type="evidence" value="ECO:0007669"/>
    <property type="project" value="TreeGrafter"/>
</dbReference>
<dbReference type="GO" id="GO:0007032">
    <property type="term" value="P:endosome organization"/>
    <property type="evidence" value="ECO:0007669"/>
    <property type="project" value="InterPro"/>
</dbReference>
<dbReference type="GO" id="GO:2000641">
    <property type="term" value="P:regulation of early endosome to late endosome transport"/>
    <property type="evidence" value="ECO:0007669"/>
    <property type="project" value="InterPro"/>
</dbReference>
<dbReference type="GeneID" id="105179448"/>
<evidence type="ECO:0000313" key="2">
    <source>
        <dbReference type="RefSeq" id="XP_020546989.1"/>
    </source>
</evidence>
<dbReference type="OrthoDB" id="69656at2759"/>